<feature type="compositionally biased region" description="Low complexity" evidence="1">
    <location>
        <begin position="34"/>
        <end position="61"/>
    </location>
</feature>
<dbReference type="Proteomes" id="UP000398389">
    <property type="component" value="Unassembled WGS sequence"/>
</dbReference>
<feature type="compositionally biased region" description="Basic residues" evidence="1">
    <location>
        <begin position="582"/>
        <end position="593"/>
    </location>
</feature>
<proteinExistence type="predicted"/>
<evidence type="ECO:0000313" key="3">
    <source>
        <dbReference type="Proteomes" id="UP000398389"/>
    </source>
</evidence>
<organism evidence="2 3">
    <name type="scientific">Magnusiomyces paraingens</name>
    <dbReference type="NCBI Taxonomy" id="2606893"/>
    <lineage>
        <taxon>Eukaryota</taxon>
        <taxon>Fungi</taxon>
        <taxon>Dikarya</taxon>
        <taxon>Ascomycota</taxon>
        <taxon>Saccharomycotina</taxon>
        <taxon>Dipodascomycetes</taxon>
        <taxon>Dipodascales</taxon>
        <taxon>Dipodascaceae</taxon>
        <taxon>Magnusiomyces</taxon>
    </lineage>
</organism>
<keyword evidence="3" id="KW-1185">Reference proteome</keyword>
<accession>A0A5E8CAN9</accession>
<dbReference type="EMBL" id="CABVLU010000005">
    <property type="protein sequence ID" value="VVT58336.1"/>
    <property type="molecule type" value="Genomic_DNA"/>
</dbReference>
<reference evidence="2 3" key="1">
    <citation type="submission" date="2019-09" db="EMBL/GenBank/DDBJ databases">
        <authorList>
            <person name="Brejova B."/>
        </authorList>
    </citation>
    <scope>NUCLEOTIDE SEQUENCE [LARGE SCALE GENOMIC DNA]</scope>
</reference>
<feature type="compositionally biased region" description="Low complexity" evidence="1">
    <location>
        <begin position="369"/>
        <end position="385"/>
    </location>
</feature>
<gene>
    <name evidence="2" type="ORF">SAPINGB_P006155</name>
</gene>
<name>A0A5E8CAN9_9ASCO</name>
<feature type="compositionally biased region" description="Low complexity" evidence="1">
    <location>
        <begin position="132"/>
        <end position="156"/>
    </location>
</feature>
<feature type="region of interest" description="Disordered" evidence="1">
    <location>
        <begin position="582"/>
        <end position="640"/>
    </location>
</feature>
<sequence length="640" mass="69723">MSIFNIVQAAAAASAASAAASAAAADGPRDPWASHTRQSSSSHLGSSSTTSSSSSSSSITTPPALPQQIQPQFNRRSVSLSASMNTFPSLSSQAIDEEPILSHHHSDLSLALSSPSPLSSVNQIDRQISNSININNTNTNNNNNNNSLLTNGNSGTKPTVSGGSNNVIVPSSPFNIPPPTAFHEPQRRFTWTTTSNNNTLVDLPVTNLSNAQLNSGGNNNNNNISSSSSNNNNSFATSGLLSSLPKYRDSAIIPPGQQQQQQQHQQASIPIQQPTSNSYQQQQQPQQIQNIGILLKRLDDTVFELKSEFRLLYQENERLRYQLKCRDEQQHLQQQKPLQQPSCPTSPHFDAQLQETLKKDLLHTLATPVAPPTLTTSTSTPSANTQPGAIGSKPVSEPTTVKQTSLPTQTPKQPIHEEQNQYNLPTHTSQSQSQSQSPPIDPSKKVKLLKKDQQPPSQLHSTTCSTSSSTSSPAYSSRYEKPRYSSSSFSTTRSPPEYHPSPFGYEAVVYGVEKSLTMDQIRDDLEANDVILACTPRPLMRADKSSPLPVHSVVITLVDEDTFRQCIEHSLPINYSMRRVKALRSHPRSRKRGGGSGGGGGSSSSEWRSVNSHRVSYENEPESHVDTDDDDDDEDDFDEE</sequence>
<dbReference type="GeneID" id="43584969"/>
<dbReference type="AlphaFoldDB" id="A0A5E8CAN9"/>
<feature type="compositionally biased region" description="Polar residues" evidence="1">
    <location>
        <begin position="157"/>
        <end position="174"/>
    </location>
</feature>
<feature type="region of interest" description="Disordered" evidence="1">
    <location>
        <begin position="369"/>
        <end position="500"/>
    </location>
</feature>
<feature type="compositionally biased region" description="Polar residues" evidence="1">
    <location>
        <begin position="397"/>
        <end position="412"/>
    </location>
</feature>
<feature type="region of interest" description="Disordered" evidence="1">
    <location>
        <begin position="25"/>
        <end position="69"/>
    </location>
</feature>
<feature type="compositionally biased region" description="Acidic residues" evidence="1">
    <location>
        <begin position="627"/>
        <end position="640"/>
    </location>
</feature>
<feature type="compositionally biased region" description="Low complexity" evidence="1">
    <location>
        <begin position="485"/>
        <end position="494"/>
    </location>
</feature>
<evidence type="ECO:0000313" key="2">
    <source>
        <dbReference type="EMBL" id="VVT58336.1"/>
    </source>
</evidence>
<evidence type="ECO:0000256" key="1">
    <source>
        <dbReference type="SAM" id="MobiDB-lite"/>
    </source>
</evidence>
<feature type="compositionally biased region" description="Basic and acidic residues" evidence="1">
    <location>
        <begin position="615"/>
        <end position="626"/>
    </location>
</feature>
<feature type="compositionally biased region" description="Low complexity" evidence="1">
    <location>
        <begin position="457"/>
        <end position="477"/>
    </location>
</feature>
<feature type="region of interest" description="Disordered" evidence="1">
    <location>
        <begin position="132"/>
        <end position="183"/>
    </location>
</feature>
<feature type="region of interest" description="Disordered" evidence="1">
    <location>
        <begin position="211"/>
        <end position="231"/>
    </location>
</feature>
<dbReference type="RefSeq" id="XP_031856760.1">
    <property type="nucleotide sequence ID" value="XM_032000869.1"/>
</dbReference>
<feature type="region of interest" description="Disordered" evidence="1">
    <location>
        <begin position="255"/>
        <end position="284"/>
    </location>
</feature>
<protein>
    <submittedName>
        <fullName evidence="2">Uncharacterized protein</fullName>
    </submittedName>
</protein>